<evidence type="ECO:0000313" key="2">
    <source>
        <dbReference type="Proteomes" id="UP001558535"/>
    </source>
</evidence>
<dbReference type="RefSeq" id="WP_368577074.1">
    <property type="nucleotide sequence ID" value="NZ_JBFPKB010000016.1"/>
</dbReference>
<name>A0ABV3WLH4_9BURK</name>
<evidence type="ECO:0000313" key="1">
    <source>
        <dbReference type="EMBL" id="MEX3753624.1"/>
    </source>
</evidence>
<dbReference type="EMBL" id="JBFPKE010000015">
    <property type="protein sequence ID" value="MEX3753624.1"/>
    <property type="molecule type" value="Genomic_DNA"/>
</dbReference>
<gene>
    <name evidence="1" type="ORF">AB3X84_26860</name>
</gene>
<dbReference type="Proteomes" id="UP001558535">
    <property type="component" value="Unassembled WGS sequence"/>
</dbReference>
<proteinExistence type="predicted"/>
<keyword evidence="2" id="KW-1185">Reference proteome</keyword>
<organism evidence="1 2">
    <name type="scientific">Paraburkholderia phenoliruptrix</name>
    <dbReference type="NCBI Taxonomy" id="252970"/>
    <lineage>
        <taxon>Bacteria</taxon>
        <taxon>Pseudomonadati</taxon>
        <taxon>Pseudomonadota</taxon>
        <taxon>Betaproteobacteria</taxon>
        <taxon>Burkholderiales</taxon>
        <taxon>Burkholderiaceae</taxon>
        <taxon>Paraburkholderia</taxon>
    </lineage>
</organism>
<comment type="caution">
    <text evidence="1">The sequence shown here is derived from an EMBL/GenBank/DDBJ whole genome shotgun (WGS) entry which is preliminary data.</text>
</comment>
<accession>A0ABV3WLH4</accession>
<protein>
    <submittedName>
        <fullName evidence="1">Uncharacterized protein</fullName>
    </submittedName>
</protein>
<sequence length="49" mass="5335">MDRPIKPAAGRLPSPATFLNGIVEKLHDGGKIAGILRRDEFICAFSAKR</sequence>
<reference evidence="1 2" key="1">
    <citation type="submission" date="2024-07" db="EMBL/GenBank/DDBJ databases">
        <title>A survey of Mimosa microsymbionts across Brazilian biomes reveals a high diversity of Paraburkholderia nodulating endemic species, but also that Cupriavidus is common as a symbiont of widespread species.</title>
        <authorList>
            <person name="Rouws L."/>
            <person name="Barauna A."/>
            <person name="Beukes C."/>
            <person name="Rouws J.R.C."/>
            <person name="De Faria S.M."/>
            <person name="Gross E."/>
            <person name="Bueno Dos Reis Junior F."/>
            <person name="Simon M.F."/>
            <person name="Maluk M."/>
            <person name="Odee D.W."/>
            <person name="Kenicer G."/>
            <person name="Young J.P.W."/>
            <person name="Reis V.M."/>
            <person name="Zilli J."/>
            <person name="James E.K."/>
        </authorList>
    </citation>
    <scope>NUCLEOTIDE SEQUENCE [LARGE SCALE GENOMIC DNA]</scope>
    <source>
        <strain evidence="1 2">BR14375</strain>
    </source>
</reference>